<keyword evidence="4 7" id="KW-0812">Transmembrane</keyword>
<dbReference type="GO" id="GO:0043652">
    <property type="term" value="P:engulfment of apoptotic cell"/>
    <property type="evidence" value="ECO:0007669"/>
    <property type="project" value="TreeGrafter"/>
</dbReference>
<keyword evidence="5 7" id="KW-1133">Transmembrane helix</keyword>
<evidence type="ECO:0000256" key="2">
    <source>
        <dbReference type="ARBA" id="ARBA00008789"/>
    </source>
</evidence>
<comment type="similarity">
    <text evidence="2 7">Belongs to the XK family.</text>
</comment>
<dbReference type="KEGG" id="char:105903607"/>
<feature type="transmembrane region" description="Helical" evidence="7">
    <location>
        <begin position="368"/>
        <end position="393"/>
    </location>
</feature>
<feature type="region of interest" description="Disordered" evidence="8">
    <location>
        <begin position="432"/>
        <end position="458"/>
    </location>
</feature>
<gene>
    <name evidence="10" type="primary">LOC105903607</name>
</gene>
<dbReference type="RefSeq" id="XP_031441666.1">
    <property type="nucleotide sequence ID" value="XM_031585806.2"/>
</dbReference>
<reference evidence="10" key="1">
    <citation type="submission" date="2025-08" db="UniProtKB">
        <authorList>
            <consortium name="RefSeq"/>
        </authorList>
    </citation>
    <scope>IDENTIFICATION</scope>
</reference>
<feature type="transmembrane region" description="Helical" evidence="7">
    <location>
        <begin position="46"/>
        <end position="68"/>
    </location>
</feature>
<feature type="transmembrane region" description="Helical" evidence="7">
    <location>
        <begin position="338"/>
        <end position="356"/>
    </location>
</feature>
<dbReference type="AlphaFoldDB" id="A0A6P8GUT3"/>
<sequence>MIAFNWNYTGVSVVASTTSIAWIVVDYHRSLRSFLPVKAKQGWGSSVAYFLWKADFMLNMFGLVLFFLDMVLDILAVVDFYQEEDYVSMGVLIFLLLGSSVLLQIFSWLWYNYSSEEESMCLSKYMYLEKYLKNRIFCGVLHVCQLGVFLRFAGVMEISLRNLKTRTAKKEGIAVYLTHDLRMLRLIETFSESAPQLTLMITIILQRENVEWVTGLKTLGSFAAISISVVMYHRSMRSFQTEKARMTVTSSLVFFLWNFLLIAPRVAAIALFASTLPLGMIAVHFICLWLTLFLWAWRQKTDFMESPGGEWLYRATVALIWYFSWFNVSHGGSKRRRIIYHSMIAVDIMLLLGWWWCWHSDQDPSIFGMPALAVFISVGGSYTVGIMVMIAYYKILHPNKTATEESRDDERAPACLGEELVGEDTVDTRLPVMLQPPSQRPLTGAEKRRKKLADNFYS</sequence>
<feature type="transmembrane region" description="Helical" evidence="7">
    <location>
        <begin position="252"/>
        <end position="272"/>
    </location>
</feature>
<keyword evidence="3" id="KW-1003">Cell membrane</keyword>
<feature type="transmembrane region" description="Helical" evidence="7">
    <location>
        <begin position="278"/>
        <end position="297"/>
    </location>
</feature>
<dbReference type="GeneID" id="105903607"/>
<dbReference type="PANTHER" id="PTHR16024:SF19">
    <property type="entry name" value="XK-RELATED PROTEIN"/>
    <property type="match status" value="1"/>
</dbReference>
<evidence type="ECO:0000256" key="3">
    <source>
        <dbReference type="ARBA" id="ARBA00022475"/>
    </source>
</evidence>
<name>A0A6P8GUT3_CLUHA</name>
<dbReference type="GO" id="GO:1902742">
    <property type="term" value="P:apoptotic process involved in development"/>
    <property type="evidence" value="ECO:0007669"/>
    <property type="project" value="TreeGrafter"/>
</dbReference>
<evidence type="ECO:0000313" key="10">
    <source>
        <dbReference type="RefSeq" id="XP_031441666.1"/>
    </source>
</evidence>
<dbReference type="GO" id="GO:0005886">
    <property type="term" value="C:plasma membrane"/>
    <property type="evidence" value="ECO:0007669"/>
    <property type="project" value="UniProtKB-SubCell"/>
</dbReference>
<protein>
    <recommendedName>
        <fullName evidence="7">XK-related protein</fullName>
    </recommendedName>
</protein>
<evidence type="ECO:0000256" key="6">
    <source>
        <dbReference type="ARBA" id="ARBA00023136"/>
    </source>
</evidence>
<feature type="transmembrane region" description="Helical" evidence="7">
    <location>
        <begin position="212"/>
        <end position="232"/>
    </location>
</feature>
<dbReference type="GO" id="GO:0070782">
    <property type="term" value="P:phosphatidylserine exposure on apoptotic cell surface"/>
    <property type="evidence" value="ECO:0007669"/>
    <property type="project" value="TreeGrafter"/>
</dbReference>
<evidence type="ECO:0000256" key="1">
    <source>
        <dbReference type="ARBA" id="ARBA00004651"/>
    </source>
</evidence>
<organism evidence="9 10">
    <name type="scientific">Clupea harengus</name>
    <name type="common">Atlantic herring</name>
    <dbReference type="NCBI Taxonomy" id="7950"/>
    <lineage>
        <taxon>Eukaryota</taxon>
        <taxon>Metazoa</taxon>
        <taxon>Chordata</taxon>
        <taxon>Craniata</taxon>
        <taxon>Vertebrata</taxon>
        <taxon>Euteleostomi</taxon>
        <taxon>Actinopterygii</taxon>
        <taxon>Neopterygii</taxon>
        <taxon>Teleostei</taxon>
        <taxon>Clupei</taxon>
        <taxon>Clupeiformes</taxon>
        <taxon>Clupeoidei</taxon>
        <taxon>Clupeidae</taxon>
        <taxon>Clupea</taxon>
    </lineage>
</organism>
<keyword evidence="6 7" id="KW-0472">Membrane</keyword>
<proteinExistence type="inferred from homology"/>
<evidence type="ECO:0000256" key="5">
    <source>
        <dbReference type="ARBA" id="ARBA00022989"/>
    </source>
</evidence>
<feature type="transmembrane region" description="Helical" evidence="7">
    <location>
        <begin position="6"/>
        <end position="25"/>
    </location>
</feature>
<dbReference type="PANTHER" id="PTHR16024">
    <property type="entry name" value="XK-RELATED PROTEIN"/>
    <property type="match status" value="1"/>
</dbReference>
<dbReference type="Pfam" id="PF09815">
    <property type="entry name" value="XK-related"/>
    <property type="match status" value="2"/>
</dbReference>
<evidence type="ECO:0000313" key="9">
    <source>
        <dbReference type="Proteomes" id="UP000515152"/>
    </source>
</evidence>
<evidence type="ECO:0000256" key="7">
    <source>
        <dbReference type="RuleBase" id="RU910716"/>
    </source>
</evidence>
<dbReference type="OrthoDB" id="6136301at2759"/>
<keyword evidence="9" id="KW-1185">Reference proteome</keyword>
<evidence type="ECO:0000256" key="8">
    <source>
        <dbReference type="SAM" id="MobiDB-lite"/>
    </source>
</evidence>
<dbReference type="Proteomes" id="UP000515152">
    <property type="component" value="Chromosome 19"/>
</dbReference>
<dbReference type="InterPro" id="IPR018629">
    <property type="entry name" value="XK-rel"/>
</dbReference>
<comment type="subcellular location">
    <subcellularLocation>
        <location evidence="1">Cell membrane</location>
        <topology evidence="1">Multi-pass membrane protein</topology>
    </subcellularLocation>
    <subcellularLocation>
        <location evidence="7">Membrane</location>
        <topology evidence="7">Multi-pass membrane protein</topology>
    </subcellularLocation>
</comment>
<dbReference type="InterPro" id="IPR050895">
    <property type="entry name" value="XK-related_scramblase"/>
</dbReference>
<feature type="transmembrane region" description="Helical" evidence="7">
    <location>
        <begin position="132"/>
        <end position="153"/>
    </location>
</feature>
<accession>A0A6P8GUT3</accession>
<evidence type="ECO:0000256" key="4">
    <source>
        <dbReference type="ARBA" id="ARBA00022692"/>
    </source>
</evidence>
<feature type="transmembrane region" description="Helical" evidence="7">
    <location>
        <begin position="88"/>
        <end position="111"/>
    </location>
</feature>